<comment type="caution">
    <text evidence="2">The sequence shown here is derived from an EMBL/GenBank/DDBJ whole genome shotgun (WGS) entry which is preliminary data.</text>
</comment>
<evidence type="ECO:0000313" key="3">
    <source>
        <dbReference type="Proteomes" id="UP001550739"/>
    </source>
</evidence>
<accession>A0ABV2ZYN2</accession>
<sequence length="202" mass="21890">MLLTTHDMSEAQQLADRIGILQYGRITACGTLAELSAAAKTRSEAAWTDADGVPQRRLTADPSEVVWQLHQQLQGPIPDLEVRRPTLENTYVQMAPDPSRRPTPTEKRRLEARTRSSRNPGLGPLAVESGQEAFLHDRAARCLRREGRSGVPEAGRGLSRERCGLPSPSAAVQSAAFIRQARAPRRATAAGTTCASASTADR</sequence>
<evidence type="ECO:0000313" key="2">
    <source>
        <dbReference type="EMBL" id="MEU3787701.1"/>
    </source>
</evidence>
<feature type="region of interest" description="Disordered" evidence="1">
    <location>
        <begin position="89"/>
        <end position="126"/>
    </location>
</feature>
<dbReference type="Proteomes" id="UP001550739">
    <property type="component" value="Unassembled WGS sequence"/>
</dbReference>
<protein>
    <submittedName>
        <fullName evidence="2">Uncharacterized protein</fullName>
    </submittedName>
</protein>
<dbReference type="Gene3D" id="3.40.50.300">
    <property type="entry name" value="P-loop containing nucleotide triphosphate hydrolases"/>
    <property type="match status" value="1"/>
</dbReference>
<name>A0ABV2ZYN2_9ACTN</name>
<reference evidence="2 3" key="1">
    <citation type="submission" date="2024-06" db="EMBL/GenBank/DDBJ databases">
        <title>The Natural Products Discovery Center: Release of the First 8490 Sequenced Strains for Exploring Actinobacteria Biosynthetic Diversity.</title>
        <authorList>
            <person name="Kalkreuter E."/>
            <person name="Kautsar S.A."/>
            <person name="Yang D."/>
            <person name="Bader C.D."/>
            <person name="Teijaro C.N."/>
            <person name="Fluegel L."/>
            <person name="Davis C.M."/>
            <person name="Simpson J.R."/>
            <person name="Lauterbach L."/>
            <person name="Steele A.D."/>
            <person name="Gui C."/>
            <person name="Meng S."/>
            <person name="Li G."/>
            <person name="Viehrig K."/>
            <person name="Ye F."/>
            <person name="Su P."/>
            <person name="Kiefer A.F."/>
            <person name="Nichols A."/>
            <person name="Cepeda A.J."/>
            <person name="Yan W."/>
            <person name="Fan B."/>
            <person name="Jiang Y."/>
            <person name="Adhikari A."/>
            <person name="Zheng C.-J."/>
            <person name="Schuster L."/>
            <person name="Cowan T.M."/>
            <person name="Smanski M.J."/>
            <person name="Chevrette M.G."/>
            <person name="De Carvalho L.P.S."/>
            <person name="Shen B."/>
        </authorList>
    </citation>
    <scope>NUCLEOTIDE SEQUENCE [LARGE SCALE GENOMIC DNA]</scope>
    <source>
        <strain evidence="2 3">NPDC033843</strain>
    </source>
</reference>
<dbReference type="RefSeq" id="WP_334578141.1">
    <property type="nucleotide sequence ID" value="NZ_JBEZVE010000050.1"/>
</dbReference>
<feature type="region of interest" description="Disordered" evidence="1">
    <location>
        <begin position="183"/>
        <end position="202"/>
    </location>
</feature>
<gene>
    <name evidence="2" type="ORF">AB0E89_45575</name>
</gene>
<feature type="compositionally biased region" description="Low complexity" evidence="1">
    <location>
        <begin position="186"/>
        <end position="202"/>
    </location>
</feature>
<proteinExistence type="predicted"/>
<keyword evidence="3" id="KW-1185">Reference proteome</keyword>
<feature type="compositionally biased region" description="Basic and acidic residues" evidence="1">
    <location>
        <begin position="98"/>
        <end position="114"/>
    </location>
</feature>
<dbReference type="SUPFAM" id="SSF52540">
    <property type="entry name" value="P-loop containing nucleoside triphosphate hydrolases"/>
    <property type="match status" value="1"/>
</dbReference>
<dbReference type="EMBL" id="JBEZVE010000050">
    <property type="protein sequence ID" value="MEU3787701.1"/>
    <property type="molecule type" value="Genomic_DNA"/>
</dbReference>
<organism evidence="2 3">
    <name type="scientific">Streptomyces sp. 900129855</name>
    <dbReference type="NCBI Taxonomy" id="3155129"/>
    <lineage>
        <taxon>Bacteria</taxon>
        <taxon>Bacillati</taxon>
        <taxon>Actinomycetota</taxon>
        <taxon>Actinomycetes</taxon>
        <taxon>Kitasatosporales</taxon>
        <taxon>Streptomycetaceae</taxon>
        <taxon>Streptomyces</taxon>
    </lineage>
</organism>
<feature type="region of interest" description="Disordered" evidence="1">
    <location>
        <begin position="147"/>
        <end position="166"/>
    </location>
</feature>
<dbReference type="InterPro" id="IPR027417">
    <property type="entry name" value="P-loop_NTPase"/>
</dbReference>
<evidence type="ECO:0000256" key="1">
    <source>
        <dbReference type="SAM" id="MobiDB-lite"/>
    </source>
</evidence>